<evidence type="ECO:0000256" key="7">
    <source>
        <dbReference type="ARBA" id="ARBA00022833"/>
    </source>
</evidence>
<evidence type="ECO:0000313" key="13">
    <source>
        <dbReference type="EMBL" id="QGG80453.1"/>
    </source>
</evidence>
<evidence type="ECO:0000256" key="4">
    <source>
        <dbReference type="ARBA" id="ARBA00022475"/>
    </source>
</evidence>
<evidence type="ECO:0000256" key="10">
    <source>
        <dbReference type="ARBA" id="ARBA00023136"/>
    </source>
</evidence>
<dbReference type="PANTHER" id="PTHR46494">
    <property type="entry name" value="CORA FAMILY METAL ION TRANSPORTER (EUROFUNG)"/>
    <property type="match status" value="1"/>
</dbReference>
<dbReference type="RefSeq" id="WP_153713957.1">
    <property type="nucleotide sequence ID" value="NZ_CP045871.1"/>
</dbReference>
<evidence type="ECO:0000256" key="12">
    <source>
        <dbReference type="SAM" id="Phobius"/>
    </source>
</evidence>
<comment type="subcellular location">
    <subcellularLocation>
        <location evidence="1">Cell membrane</location>
        <topology evidence="1">Multi-pass membrane protein</topology>
    </subcellularLocation>
</comment>
<evidence type="ECO:0000256" key="11">
    <source>
        <dbReference type="SAM" id="Coils"/>
    </source>
</evidence>
<dbReference type="InterPro" id="IPR002523">
    <property type="entry name" value="MgTranspt_CorA/ZnTranspt_ZntB"/>
</dbReference>
<name>A0A5Q2QB10_9GAMM</name>
<dbReference type="OrthoDB" id="9803484at2"/>
<evidence type="ECO:0000256" key="5">
    <source>
        <dbReference type="ARBA" id="ARBA00022519"/>
    </source>
</evidence>
<evidence type="ECO:0000256" key="6">
    <source>
        <dbReference type="ARBA" id="ARBA00022692"/>
    </source>
</evidence>
<evidence type="ECO:0000256" key="9">
    <source>
        <dbReference type="ARBA" id="ARBA00023065"/>
    </source>
</evidence>
<sequence>MTDSPVLIHHRLDGRGGVSPDGLIEWVHLNVDHPGVRDWFREQAPDLDELTVDALLADETRPRLVEHRDSALLFLRGVNLNADSAPEDMVSVRLFLSPNRIISLRKRQLKGVLDVQARLLDGRGPVSVGDFVAKLLGSLFDRMEPTLSLLDETTDTLEEALLEGADGALREAIVGVRKQAIVFRRYLAPQRDAIASLRTAEVSWLDEHNRRQLMECYQQMMRFVEDLDALRERAQIVKDELQNVLADKLNRNMYVLSVVAAVFLPLGFLTGLLGINVGGVPGVENPYAFEIFCAFSVALVALQVWLFKRWKWF</sequence>
<proteinExistence type="inferred from homology"/>
<dbReference type="SUPFAM" id="SSF144083">
    <property type="entry name" value="Magnesium transport protein CorA, transmembrane region"/>
    <property type="match status" value="1"/>
</dbReference>
<feature type="transmembrane region" description="Helical" evidence="12">
    <location>
        <begin position="253"/>
        <end position="275"/>
    </location>
</feature>
<evidence type="ECO:0000256" key="8">
    <source>
        <dbReference type="ARBA" id="ARBA00022989"/>
    </source>
</evidence>
<keyword evidence="6 12" id="KW-0812">Transmembrane</keyword>
<dbReference type="InterPro" id="IPR045861">
    <property type="entry name" value="CorA_cytoplasmic_dom"/>
</dbReference>
<dbReference type="Pfam" id="PF01544">
    <property type="entry name" value="CorA"/>
    <property type="match status" value="1"/>
</dbReference>
<dbReference type="Proteomes" id="UP000388235">
    <property type="component" value="Chromosome"/>
</dbReference>
<protein>
    <submittedName>
        <fullName evidence="13">Zinc transporter ZntB</fullName>
    </submittedName>
</protein>
<organism evidence="13 14">
    <name type="scientific">Litorivicinus lipolyticus</name>
    <dbReference type="NCBI Taxonomy" id="418701"/>
    <lineage>
        <taxon>Bacteria</taxon>
        <taxon>Pseudomonadati</taxon>
        <taxon>Pseudomonadota</taxon>
        <taxon>Gammaproteobacteria</taxon>
        <taxon>Oceanospirillales</taxon>
        <taxon>Litorivicinaceae</taxon>
        <taxon>Litorivicinus</taxon>
    </lineage>
</organism>
<keyword evidence="11" id="KW-0175">Coiled coil</keyword>
<dbReference type="InterPro" id="IPR045863">
    <property type="entry name" value="CorA_TM1_TM2"/>
</dbReference>
<dbReference type="GO" id="GO:0050897">
    <property type="term" value="F:cobalt ion binding"/>
    <property type="evidence" value="ECO:0007669"/>
    <property type="project" value="TreeGrafter"/>
</dbReference>
<keyword evidence="5" id="KW-0997">Cell inner membrane</keyword>
<accession>A0A5Q2QB10</accession>
<evidence type="ECO:0000256" key="2">
    <source>
        <dbReference type="ARBA" id="ARBA00009765"/>
    </source>
</evidence>
<reference evidence="13 14" key="1">
    <citation type="submission" date="2019-11" db="EMBL/GenBank/DDBJ databases">
        <authorList>
            <person name="Khan S.A."/>
            <person name="Jeon C.O."/>
            <person name="Chun B.H."/>
        </authorList>
    </citation>
    <scope>NUCLEOTIDE SEQUENCE [LARGE SCALE GENOMIC DNA]</scope>
    <source>
        <strain evidence="13 14">IMCC 1097</strain>
    </source>
</reference>
<dbReference type="GO" id="GO:0015087">
    <property type="term" value="F:cobalt ion transmembrane transporter activity"/>
    <property type="evidence" value="ECO:0007669"/>
    <property type="project" value="TreeGrafter"/>
</dbReference>
<dbReference type="KEGG" id="llp:GH975_07645"/>
<evidence type="ECO:0000313" key="14">
    <source>
        <dbReference type="Proteomes" id="UP000388235"/>
    </source>
</evidence>
<evidence type="ECO:0000256" key="1">
    <source>
        <dbReference type="ARBA" id="ARBA00004651"/>
    </source>
</evidence>
<dbReference type="EMBL" id="CP045871">
    <property type="protein sequence ID" value="QGG80453.1"/>
    <property type="molecule type" value="Genomic_DNA"/>
</dbReference>
<keyword evidence="8 12" id="KW-1133">Transmembrane helix</keyword>
<keyword evidence="9" id="KW-0406">Ion transport</keyword>
<dbReference type="AlphaFoldDB" id="A0A5Q2QB10"/>
<feature type="transmembrane region" description="Helical" evidence="12">
    <location>
        <begin position="287"/>
        <end position="307"/>
    </location>
</feature>
<dbReference type="Gene3D" id="1.20.58.340">
    <property type="entry name" value="Magnesium transport protein CorA, transmembrane region"/>
    <property type="match status" value="2"/>
</dbReference>
<dbReference type="CDD" id="cd12833">
    <property type="entry name" value="ZntB-like_1"/>
    <property type="match status" value="1"/>
</dbReference>
<keyword evidence="4" id="KW-1003">Cell membrane</keyword>
<keyword evidence="14" id="KW-1185">Reference proteome</keyword>
<gene>
    <name evidence="13" type="ORF">GH975_07645</name>
</gene>
<comment type="similarity">
    <text evidence="2">Belongs to the CorA metal ion transporter (MIT) (TC 1.A.35) family.</text>
</comment>
<keyword evidence="10 12" id="KW-0472">Membrane</keyword>
<dbReference type="GO" id="GO:0005886">
    <property type="term" value="C:plasma membrane"/>
    <property type="evidence" value="ECO:0007669"/>
    <property type="project" value="UniProtKB-SubCell"/>
</dbReference>
<dbReference type="Gene3D" id="3.30.460.20">
    <property type="entry name" value="CorA soluble domain-like"/>
    <property type="match status" value="1"/>
</dbReference>
<keyword evidence="3" id="KW-0813">Transport</keyword>
<dbReference type="GO" id="GO:0015095">
    <property type="term" value="F:magnesium ion transmembrane transporter activity"/>
    <property type="evidence" value="ECO:0007669"/>
    <property type="project" value="TreeGrafter"/>
</dbReference>
<dbReference type="GO" id="GO:0000287">
    <property type="term" value="F:magnesium ion binding"/>
    <property type="evidence" value="ECO:0007669"/>
    <property type="project" value="TreeGrafter"/>
</dbReference>
<dbReference type="SUPFAM" id="SSF143865">
    <property type="entry name" value="CorA soluble domain-like"/>
    <property type="match status" value="1"/>
</dbReference>
<keyword evidence="7" id="KW-0862">Zinc</keyword>
<dbReference type="PANTHER" id="PTHR46494:SF3">
    <property type="entry name" value="ZINC TRANSPORT PROTEIN ZNTB"/>
    <property type="match status" value="1"/>
</dbReference>
<evidence type="ECO:0000256" key="3">
    <source>
        <dbReference type="ARBA" id="ARBA00022448"/>
    </source>
</evidence>
<feature type="coiled-coil region" evidence="11">
    <location>
        <begin position="220"/>
        <end position="251"/>
    </location>
</feature>